<protein>
    <recommendedName>
        <fullName evidence="4">DUF4175 domain-containing protein</fullName>
    </recommendedName>
</protein>
<name>A0ABP9TKW9_9MICC</name>
<comment type="caution">
    <text evidence="2">The sequence shown here is derived from an EMBL/GenBank/DDBJ whole genome shotgun (WGS) entry which is preliminary data.</text>
</comment>
<keyword evidence="1" id="KW-0812">Transmembrane</keyword>
<gene>
    <name evidence="2" type="ORF">GCM10025778_05700</name>
</gene>
<keyword evidence="1" id="KW-1133">Transmembrane helix</keyword>
<evidence type="ECO:0000256" key="1">
    <source>
        <dbReference type="SAM" id="Phobius"/>
    </source>
</evidence>
<sequence>MNSEILRSPWLLLAVVLGVLGAFLITLFALPVPGWASIVLGVAALVVALIRTRA</sequence>
<feature type="transmembrane region" description="Helical" evidence="1">
    <location>
        <begin position="9"/>
        <end position="29"/>
    </location>
</feature>
<feature type="transmembrane region" description="Helical" evidence="1">
    <location>
        <begin position="35"/>
        <end position="52"/>
    </location>
</feature>
<evidence type="ECO:0000313" key="2">
    <source>
        <dbReference type="EMBL" id="GAA5226040.1"/>
    </source>
</evidence>
<keyword evidence="3" id="KW-1185">Reference proteome</keyword>
<reference evidence="3" key="1">
    <citation type="journal article" date="2019" name="Int. J. Syst. Evol. Microbiol.">
        <title>The Global Catalogue of Microorganisms (GCM) 10K type strain sequencing project: providing services to taxonomists for standard genome sequencing and annotation.</title>
        <authorList>
            <consortium name="The Broad Institute Genomics Platform"/>
            <consortium name="The Broad Institute Genome Sequencing Center for Infectious Disease"/>
            <person name="Wu L."/>
            <person name="Ma J."/>
        </authorList>
    </citation>
    <scope>NUCLEOTIDE SEQUENCE [LARGE SCALE GENOMIC DNA]</scope>
    <source>
        <strain evidence="3">JCM 18952</strain>
    </source>
</reference>
<organism evidence="2 3">
    <name type="scientific">Paeniglutamicibacter antarcticus</name>
    <dbReference type="NCBI Taxonomy" id="494023"/>
    <lineage>
        <taxon>Bacteria</taxon>
        <taxon>Bacillati</taxon>
        <taxon>Actinomycetota</taxon>
        <taxon>Actinomycetes</taxon>
        <taxon>Micrococcales</taxon>
        <taxon>Micrococcaceae</taxon>
        <taxon>Paeniglutamicibacter</taxon>
    </lineage>
</organism>
<evidence type="ECO:0008006" key="4">
    <source>
        <dbReference type="Google" id="ProtNLM"/>
    </source>
</evidence>
<accession>A0ABP9TKW9</accession>
<dbReference type="Proteomes" id="UP001501257">
    <property type="component" value="Unassembled WGS sequence"/>
</dbReference>
<proteinExistence type="predicted"/>
<dbReference type="RefSeq" id="WP_210099314.1">
    <property type="nucleotide sequence ID" value="NZ_BAABLK010000009.1"/>
</dbReference>
<dbReference type="EMBL" id="BAABLK010000009">
    <property type="protein sequence ID" value="GAA5226040.1"/>
    <property type="molecule type" value="Genomic_DNA"/>
</dbReference>
<keyword evidence="1" id="KW-0472">Membrane</keyword>
<evidence type="ECO:0000313" key="3">
    <source>
        <dbReference type="Proteomes" id="UP001501257"/>
    </source>
</evidence>